<dbReference type="InterPro" id="IPR020013">
    <property type="entry name" value="Flagellar_FlgE/F/G"/>
</dbReference>
<dbReference type="SUPFAM" id="SSF117143">
    <property type="entry name" value="Flagellar hook protein flgE"/>
    <property type="match status" value="1"/>
</dbReference>
<comment type="subcellular location">
    <subcellularLocation>
        <location evidence="2">Bacterial flagellum basal body</location>
    </subcellularLocation>
</comment>
<evidence type="ECO:0000259" key="4">
    <source>
        <dbReference type="Pfam" id="PF06429"/>
    </source>
</evidence>
<keyword evidence="6" id="KW-0969">Cilium</keyword>
<protein>
    <submittedName>
        <fullName evidence="6">Flagellar basal-body rod protein FlgG</fullName>
    </submittedName>
</protein>
<dbReference type="RefSeq" id="WP_093118172.1">
    <property type="nucleotide sequence ID" value="NZ_FNWJ01000002.1"/>
</dbReference>
<evidence type="ECO:0000313" key="6">
    <source>
        <dbReference type="EMBL" id="SEH14736.1"/>
    </source>
</evidence>
<evidence type="ECO:0000256" key="2">
    <source>
        <dbReference type="RuleBase" id="RU362116"/>
    </source>
</evidence>
<evidence type="ECO:0000259" key="5">
    <source>
        <dbReference type="Pfam" id="PF22692"/>
    </source>
</evidence>
<dbReference type="Proteomes" id="UP000222056">
    <property type="component" value="Unassembled WGS sequence"/>
</dbReference>
<keyword evidence="6" id="KW-0966">Cell projection</keyword>
<evidence type="ECO:0000313" key="7">
    <source>
        <dbReference type="Proteomes" id="UP000222056"/>
    </source>
</evidence>
<sequence>MLEGLYSGAAGMLAQQQRLDALANDIANVSTPGYRSLRVGFRDLLYRQDGPAALPGVEVGSGVAAVTTGRSAQPSALRETGEPLDLAIQGRGYLQVRRRDGSLALTRDGSFRVDARGELVTAAGDRLVPPLRLPAGTQPGSVRIAPDGLVTVGERRIGRIELVDVAAPEQLLPVGDNLFLPTRGSGPTTRVRDASLVQGALEQSNVDLGEAMVGLIEAQRAYQLASRVIQTHDQLLEIANGVRK</sequence>
<dbReference type="AlphaFoldDB" id="A0A1H6FVB0"/>
<dbReference type="InterPro" id="IPR053967">
    <property type="entry name" value="LlgE_F_G-like_D1"/>
</dbReference>
<dbReference type="STRING" id="29539.SAMN02745716_1722"/>
<evidence type="ECO:0000256" key="1">
    <source>
        <dbReference type="ARBA" id="ARBA00009677"/>
    </source>
</evidence>
<evidence type="ECO:0000259" key="3">
    <source>
        <dbReference type="Pfam" id="PF00460"/>
    </source>
</evidence>
<dbReference type="InterPro" id="IPR037925">
    <property type="entry name" value="FlgE/F/G-like"/>
</dbReference>
<keyword evidence="2" id="KW-0975">Bacterial flagellum</keyword>
<feature type="domain" description="Flagellar basal-body/hook protein C-terminal" evidence="4">
    <location>
        <begin position="197"/>
        <end position="240"/>
    </location>
</feature>
<dbReference type="GO" id="GO:0071978">
    <property type="term" value="P:bacterial-type flagellum-dependent swarming motility"/>
    <property type="evidence" value="ECO:0007669"/>
    <property type="project" value="TreeGrafter"/>
</dbReference>
<proteinExistence type="inferred from homology"/>
<dbReference type="PANTHER" id="PTHR30435:SF19">
    <property type="entry name" value="FLAGELLAR BASAL-BODY ROD PROTEIN FLGG"/>
    <property type="match status" value="1"/>
</dbReference>
<name>A0A1H6FVB0_THEAL</name>
<accession>A0A1H6FVB0</accession>
<reference evidence="7" key="1">
    <citation type="submission" date="2016-10" db="EMBL/GenBank/DDBJ databases">
        <authorList>
            <person name="Varghese N."/>
            <person name="Submissions S."/>
        </authorList>
    </citation>
    <scope>NUCLEOTIDE SEQUENCE [LARGE SCALE GENOMIC DNA]</scope>
    <source>
        <strain evidence="7">ATCC 35263</strain>
    </source>
</reference>
<keyword evidence="7" id="KW-1185">Reference proteome</keyword>
<dbReference type="GO" id="GO:0009425">
    <property type="term" value="C:bacterial-type flagellum basal body"/>
    <property type="evidence" value="ECO:0007669"/>
    <property type="project" value="UniProtKB-SubCell"/>
</dbReference>
<dbReference type="Pfam" id="PF22692">
    <property type="entry name" value="LlgE_F_G_D1"/>
    <property type="match status" value="1"/>
</dbReference>
<feature type="domain" description="Flagellar basal body rod protein N-terminal" evidence="3">
    <location>
        <begin position="5"/>
        <end position="35"/>
    </location>
</feature>
<dbReference type="NCBIfam" id="TIGR03506">
    <property type="entry name" value="FlgEFG_subfam"/>
    <property type="match status" value="2"/>
</dbReference>
<dbReference type="Pfam" id="PF00460">
    <property type="entry name" value="Flg_bb_rod"/>
    <property type="match status" value="1"/>
</dbReference>
<dbReference type="OrthoDB" id="9804559at2"/>
<dbReference type="InterPro" id="IPR001444">
    <property type="entry name" value="Flag_bb_rod_N"/>
</dbReference>
<feature type="domain" description="Flagellar hook protein FlgE/F/G-like D1" evidence="5">
    <location>
        <begin position="87"/>
        <end position="152"/>
    </location>
</feature>
<dbReference type="InterPro" id="IPR010930">
    <property type="entry name" value="Flg_bb/hook_C_dom"/>
</dbReference>
<keyword evidence="6" id="KW-0282">Flagellum</keyword>
<dbReference type="Pfam" id="PF06429">
    <property type="entry name" value="Flg_bbr_C"/>
    <property type="match status" value="1"/>
</dbReference>
<organism evidence="6 7">
    <name type="scientific">Thermoleophilum album</name>
    <dbReference type="NCBI Taxonomy" id="29539"/>
    <lineage>
        <taxon>Bacteria</taxon>
        <taxon>Bacillati</taxon>
        <taxon>Actinomycetota</taxon>
        <taxon>Thermoleophilia</taxon>
        <taxon>Thermoleophilales</taxon>
        <taxon>Thermoleophilaceae</taxon>
        <taxon>Thermoleophilum</taxon>
    </lineage>
</organism>
<dbReference type="EMBL" id="FNWJ01000002">
    <property type="protein sequence ID" value="SEH14736.1"/>
    <property type="molecule type" value="Genomic_DNA"/>
</dbReference>
<dbReference type="PANTHER" id="PTHR30435">
    <property type="entry name" value="FLAGELLAR PROTEIN"/>
    <property type="match status" value="1"/>
</dbReference>
<comment type="similarity">
    <text evidence="1 2">Belongs to the flagella basal body rod proteins family.</text>
</comment>
<gene>
    <name evidence="6" type="ORF">SAMN02745716_1722</name>
</gene>